<gene>
    <name evidence="1" type="ORF">BaRGS_00031334</name>
</gene>
<dbReference type="Proteomes" id="UP001519460">
    <property type="component" value="Unassembled WGS sequence"/>
</dbReference>
<name>A0ABD0JRB9_9CAEN</name>
<evidence type="ECO:0000313" key="2">
    <source>
        <dbReference type="Proteomes" id="UP001519460"/>
    </source>
</evidence>
<evidence type="ECO:0000313" key="1">
    <source>
        <dbReference type="EMBL" id="KAK7477432.1"/>
    </source>
</evidence>
<reference evidence="1 2" key="1">
    <citation type="journal article" date="2023" name="Sci. Data">
        <title>Genome assembly of the Korean intertidal mud-creeper Batillaria attramentaria.</title>
        <authorList>
            <person name="Patra A.K."/>
            <person name="Ho P.T."/>
            <person name="Jun S."/>
            <person name="Lee S.J."/>
            <person name="Kim Y."/>
            <person name="Won Y.J."/>
        </authorList>
    </citation>
    <scope>NUCLEOTIDE SEQUENCE [LARGE SCALE GENOMIC DNA]</scope>
    <source>
        <strain evidence="1">Wonlab-2016</strain>
    </source>
</reference>
<organism evidence="1 2">
    <name type="scientific">Batillaria attramentaria</name>
    <dbReference type="NCBI Taxonomy" id="370345"/>
    <lineage>
        <taxon>Eukaryota</taxon>
        <taxon>Metazoa</taxon>
        <taxon>Spiralia</taxon>
        <taxon>Lophotrochozoa</taxon>
        <taxon>Mollusca</taxon>
        <taxon>Gastropoda</taxon>
        <taxon>Caenogastropoda</taxon>
        <taxon>Sorbeoconcha</taxon>
        <taxon>Cerithioidea</taxon>
        <taxon>Batillariidae</taxon>
        <taxon>Batillaria</taxon>
    </lineage>
</organism>
<proteinExistence type="predicted"/>
<protein>
    <submittedName>
        <fullName evidence="1">Uncharacterized protein</fullName>
    </submittedName>
</protein>
<keyword evidence="2" id="KW-1185">Reference proteome</keyword>
<accession>A0ABD0JRB9</accession>
<comment type="caution">
    <text evidence="1">The sequence shown here is derived from an EMBL/GenBank/DDBJ whole genome shotgun (WGS) entry which is preliminary data.</text>
</comment>
<dbReference type="AlphaFoldDB" id="A0ABD0JRB9"/>
<sequence length="131" mass="14382">MGSGGTLHTSGNKNLLCVPENTLERIGIVCPSSGTKRGLSQLASQSVGRQWCVTGRLKLCRLSGGAKHLPARSAWERSKGCVTEGEIDFPISDLTLRSRGLTVVELYRFGEEPDKYYLSLLGLVHEVYRMK</sequence>
<dbReference type="EMBL" id="JACVVK020000350">
    <property type="protein sequence ID" value="KAK7477432.1"/>
    <property type="molecule type" value="Genomic_DNA"/>
</dbReference>